<evidence type="ECO:0000313" key="2">
    <source>
        <dbReference type="EMBL" id="RHC20991.1"/>
    </source>
</evidence>
<gene>
    <name evidence="2" type="ORF">DW856_01940</name>
</gene>
<dbReference type="SUPFAM" id="SSF55166">
    <property type="entry name" value="Hedgehog/DD-peptidase"/>
    <property type="match status" value="1"/>
</dbReference>
<evidence type="ECO:0000313" key="3">
    <source>
        <dbReference type="Proteomes" id="UP000283513"/>
    </source>
</evidence>
<organism evidence="2 3">
    <name type="scientific">Roseburia intestinalis</name>
    <dbReference type="NCBI Taxonomy" id="166486"/>
    <lineage>
        <taxon>Bacteria</taxon>
        <taxon>Bacillati</taxon>
        <taxon>Bacillota</taxon>
        <taxon>Clostridia</taxon>
        <taxon>Lachnospirales</taxon>
        <taxon>Lachnospiraceae</taxon>
        <taxon>Roseburia</taxon>
    </lineage>
</organism>
<feature type="domain" description="Peptidase M15C" evidence="1">
    <location>
        <begin position="61"/>
        <end position="129"/>
    </location>
</feature>
<name>A0A3R6AVG7_9FIRM</name>
<dbReference type="InterPro" id="IPR039561">
    <property type="entry name" value="Peptidase_M15C"/>
</dbReference>
<dbReference type="GO" id="GO:0008233">
    <property type="term" value="F:peptidase activity"/>
    <property type="evidence" value="ECO:0007669"/>
    <property type="project" value="InterPro"/>
</dbReference>
<dbReference type="AlphaFoldDB" id="A0A3R6AVG7"/>
<dbReference type="RefSeq" id="WP_118597031.1">
    <property type="nucleotide sequence ID" value="NZ_QSHO01000001.1"/>
</dbReference>
<sequence length="253" mass="27912">MRDMKALHPDLQEKITLLQKKCAAAGITIGIGECLRTKAEQDALYAQGRTKPGKIVTKAKGSTYSSMHQWGVAFDFYLKMDIDGDGKTSDDAFNNSTGLFNKVGKIGQSIGLEWGGSWKTIKDLPHFQLPNWGSTPTKLKKLYGTPEKFMAVWKKSGQAVTATKTEYKAGNWYRVKESVPVCNGYYGEHGKLIYISKPFQQICENKNGIGYLKPGCIIKPVEVQKFDDGSVWLKLNATIACLAVGVDGKVYIG</sequence>
<dbReference type="Proteomes" id="UP000283513">
    <property type="component" value="Unassembled WGS sequence"/>
</dbReference>
<proteinExistence type="predicted"/>
<dbReference type="CDD" id="cd14845">
    <property type="entry name" value="L-Ala-D-Glu_peptidase_like"/>
    <property type="match status" value="1"/>
</dbReference>
<comment type="caution">
    <text evidence="2">The sequence shown here is derived from an EMBL/GenBank/DDBJ whole genome shotgun (WGS) entry which is preliminary data.</text>
</comment>
<evidence type="ECO:0000259" key="1">
    <source>
        <dbReference type="Pfam" id="PF13539"/>
    </source>
</evidence>
<accession>A0A3R6AVG7</accession>
<reference evidence="2 3" key="1">
    <citation type="submission" date="2018-08" db="EMBL/GenBank/DDBJ databases">
        <title>A genome reference for cultivated species of the human gut microbiota.</title>
        <authorList>
            <person name="Zou Y."/>
            <person name="Xue W."/>
            <person name="Luo G."/>
        </authorList>
    </citation>
    <scope>NUCLEOTIDE SEQUENCE [LARGE SCALE GENOMIC DNA]</scope>
    <source>
        <strain evidence="2 3">AM37-1AC</strain>
    </source>
</reference>
<dbReference type="Pfam" id="PF13539">
    <property type="entry name" value="Peptidase_M15_4"/>
    <property type="match status" value="1"/>
</dbReference>
<dbReference type="InterPro" id="IPR009045">
    <property type="entry name" value="Zn_M74/Hedgehog-like"/>
</dbReference>
<dbReference type="EMBL" id="QSHO01000001">
    <property type="protein sequence ID" value="RHC20991.1"/>
    <property type="molecule type" value="Genomic_DNA"/>
</dbReference>
<protein>
    <submittedName>
        <fullName evidence="2">M15 family peptidase</fullName>
    </submittedName>
</protein>
<dbReference type="Gene3D" id="3.30.1380.10">
    <property type="match status" value="1"/>
</dbReference>